<dbReference type="OrthoDB" id="9853452at2"/>
<keyword evidence="1" id="KW-0175">Coiled coil</keyword>
<feature type="coiled-coil region" evidence="1">
    <location>
        <begin position="13"/>
        <end position="40"/>
    </location>
</feature>
<sequence>MNKEATIARPLQEHDYESQIAALRRDFEQLQDDVAKLGDELVEDAGERVKQFSEFASEKMKEKGETLREAGERGKNRAADEVRRHPFASVLGAASAGLALGALALWSQSGARP</sequence>
<evidence type="ECO:0000313" key="4">
    <source>
        <dbReference type="EMBL" id="SIN60745.1"/>
    </source>
</evidence>
<keyword evidence="3" id="KW-1133">Transmembrane helix</keyword>
<dbReference type="EMBL" id="FSQW01000001">
    <property type="protein sequence ID" value="SIN60745.1"/>
    <property type="molecule type" value="Genomic_DNA"/>
</dbReference>
<feature type="region of interest" description="Disordered" evidence="2">
    <location>
        <begin position="60"/>
        <end position="80"/>
    </location>
</feature>
<organism evidence="4 5">
    <name type="scientific">Parasphingorhabdus marina DSM 22363</name>
    <dbReference type="NCBI Taxonomy" id="1123272"/>
    <lineage>
        <taxon>Bacteria</taxon>
        <taxon>Pseudomonadati</taxon>
        <taxon>Pseudomonadota</taxon>
        <taxon>Alphaproteobacteria</taxon>
        <taxon>Sphingomonadales</taxon>
        <taxon>Sphingomonadaceae</taxon>
        <taxon>Parasphingorhabdus</taxon>
    </lineage>
</organism>
<evidence type="ECO:0000313" key="5">
    <source>
        <dbReference type="Proteomes" id="UP000185192"/>
    </source>
</evidence>
<gene>
    <name evidence="4" type="ORF">SAMN02745824_0733</name>
</gene>
<dbReference type="AlphaFoldDB" id="A0A1N6CQN1"/>
<name>A0A1N6CQN1_9SPHN</name>
<protein>
    <recommendedName>
        <fullName evidence="6">Membrane-anchored ribosome-binding protein, inhibits growth in stationary phase, ElaB/YqjD/DUF883 family</fullName>
    </recommendedName>
</protein>
<feature type="transmembrane region" description="Helical" evidence="3">
    <location>
        <begin position="87"/>
        <end position="106"/>
    </location>
</feature>
<evidence type="ECO:0000256" key="3">
    <source>
        <dbReference type="SAM" id="Phobius"/>
    </source>
</evidence>
<proteinExistence type="predicted"/>
<keyword evidence="3" id="KW-0472">Membrane</keyword>
<dbReference type="Proteomes" id="UP000185192">
    <property type="component" value="Unassembled WGS sequence"/>
</dbReference>
<dbReference type="STRING" id="1123272.SAMN02745824_0733"/>
<keyword evidence="5" id="KW-1185">Reference proteome</keyword>
<evidence type="ECO:0000256" key="1">
    <source>
        <dbReference type="SAM" id="Coils"/>
    </source>
</evidence>
<reference evidence="5" key="1">
    <citation type="submission" date="2016-11" db="EMBL/GenBank/DDBJ databases">
        <authorList>
            <person name="Varghese N."/>
            <person name="Submissions S."/>
        </authorList>
    </citation>
    <scope>NUCLEOTIDE SEQUENCE [LARGE SCALE GENOMIC DNA]</scope>
    <source>
        <strain evidence="5">DSM 22363</strain>
    </source>
</reference>
<evidence type="ECO:0008006" key="6">
    <source>
        <dbReference type="Google" id="ProtNLM"/>
    </source>
</evidence>
<keyword evidence="3" id="KW-0812">Transmembrane</keyword>
<evidence type="ECO:0000256" key="2">
    <source>
        <dbReference type="SAM" id="MobiDB-lite"/>
    </source>
</evidence>
<dbReference type="RefSeq" id="WP_074203763.1">
    <property type="nucleotide sequence ID" value="NZ_FSQW01000001.1"/>
</dbReference>
<accession>A0A1N6CQN1</accession>